<accession>W7UKJ2</accession>
<dbReference type="Proteomes" id="UP000019365">
    <property type="component" value="Unassembled WGS sequence"/>
</dbReference>
<dbReference type="NCBIfam" id="NF001664">
    <property type="entry name" value="PRK00431.1-6"/>
    <property type="match status" value="1"/>
</dbReference>
<proteinExistence type="predicted"/>
<name>W7UKJ2_RUMFL</name>
<gene>
    <name evidence="2" type="ORF">RF007C_11940</name>
</gene>
<evidence type="ECO:0000313" key="3">
    <source>
        <dbReference type="Proteomes" id="UP000019365"/>
    </source>
</evidence>
<organism evidence="2 3">
    <name type="scientific">Ruminococcus flavefaciens 007c</name>
    <dbReference type="NCBI Taxonomy" id="1341157"/>
    <lineage>
        <taxon>Bacteria</taxon>
        <taxon>Bacillati</taxon>
        <taxon>Bacillota</taxon>
        <taxon>Clostridia</taxon>
        <taxon>Eubacteriales</taxon>
        <taxon>Oscillospiraceae</taxon>
        <taxon>Ruminococcus</taxon>
    </lineage>
</organism>
<sequence>MPFTIIRNDITKVTADAIVNAANSSLLGGGGVDGAIHRAAGPKLLEECRLLGGCEPGDAKLTKGYDMDCKWIIHTVGPVWQDGSMGEPELLKTCYRNSLSIAKEKKCKSIAFPLISTGVYGYPKDKALEVAVSVISEFLSENDMDVTLVVFDREALVASTEKFGVIQQYINDRFAVEQDDSRKRKIAIFGKRKGGHAAAAAVSEMHIEDMFEAAEAQNYSLVGNTTLPAASLQDIVEKPDETFSEFLLRLIDIKGMTDVETYKKANIDRKLFSKIRSDKNYKPKKQTAVAFAIALELDLPDTKDLLEKAGYALSRSLKFDLIIRYFIENHNYNIYEINEALFAFDQTLIGA</sequence>
<dbReference type="PROSITE" id="PS51154">
    <property type="entry name" value="MACRO"/>
    <property type="match status" value="1"/>
</dbReference>
<dbReference type="SMART" id="SM00506">
    <property type="entry name" value="A1pp"/>
    <property type="match status" value="1"/>
</dbReference>
<protein>
    <recommendedName>
        <fullName evidence="1">Macro domain-containing protein</fullName>
    </recommendedName>
</protein>
<dbReference type="InterPro" id="IPR002589">
    <property type="entry name" value="Macro_dom"/>
</dbReference>
<dbReference type="PATRIC" id="fig|1341157.4.peg.977"/>
<dbReference type="RefSeq" id="WP_037297707.1">
    <property type="nucleotide sequence ID" value="NZ_ATAX01000016.1"/>
</dbReference>
<keyword evidence="3" id="KW-1185">Reference proteome</keyword>
<reference evidence="2 3" key="1">
    <citation type="journal article" date="2014" name="PLoS ONE">
        <title>Rumen cellulosomics: divergent fiber-degrading strategies revealed by comparative genome-wide analysis of six ruminococcal strains.</title>
        <authorList>
            <person name="Dassa B."/>
            <person name="Borovok I."/>
            <person name="Ruimy-Israeli V."/>
            <person name="Lamed R."/>
            <person name="Flint H.J."/>
            <person name="Duncan S.H."/>
            <person name="Henrissat B."/>
            <person name="Coutinho P."/>
            <person name="Morrison M."/>
            <person name="Mosoni P."/>
            <person name="Yeoman C.J."/>
            <person name="White B.A."/>
            <person name="Bayer E.A."/>
        </authorList>
    </citation>
    <scope>NUCLEOTIDE SEQUENCE [LARGE SCALE GENOMIC DNA]</scope>
    <source>
        <strain evidence="2 3">007c</strain>
    </source>
</reference>
<dbReference type="InterPro" id="IPR043472">
    <property type="entry name" value="Macro_dom-like"/>
</dbReference>
<dbReference type="PANTHER" id="PTHR11106">
    <property type="entry name" value="GANGLIOSIDE INDUCED DIFFERENTIATION ASSOCIATED PROTEIN 2-RELATED"/>
    <property type="match status" value="1"/>
</dbReference>
<feature type="domain" description="Macro" evidence="1">
    <location>
        <begin position="1"/>
        <end position="167"/>
    </location>
</feature>
<dbReference type="PANTHER" id="PTHR11106:SF27">
    <property type="entry name" value="MACRO DOMAIN-CONTAINING PROTEIN"/>
    <property type="match status" value="1"/>
</dbReference>
<dbReference type="Gene3D" id="3.40.220.10">
    <property type="entry name" value="Leucine Aminopeptidase, subunit E, domain 1"/>
    <property type="match status" value="1"/>
</dbReference>
<evidence type="ECO:0000259" key="1">
    <source>
        <dbReference type="PROSITE" id="PS51154"/>
    </source>
</evidence>
<dbReference type="OrthoDB" id="6194521at2"/>
<dbReference type="EMBL" id="ATAX01000016">
    <property type="protein sequence ID" value="EWM54313.1"/>
    <property type="molecule type" value="Genomic_DNA"/>
</dbReference>
<dbReference type="CDD" id="cd02908">
    <property type="entry name" value="Macro_OAADPr_deacetylase"/>
    <property type="match status" value="1"/>
</dbReference>
<dbReference type="AlphaFoldDB" id="W7UKJ2"/>
<comment type="caution">
    <text evidence="2">The sequence shown here is derived from an EMBL/GenBank/DDBJ whole genome shotgun (WGS) entry which is preliminary data.</text>
</comment>
<dbReference type="Pfam" id="PF01661">
    <property type="entry name" value="Macro"/>
    <property type="match status" value="1"/>
</dbReference>
<dbReference type="eggNOG" id="COG2110">
    <property type="taxonomic scope" value="Bacteria"/>
</dbReference>
<dbReference type="SUPFAM" id="SSF52949">
    <property type="entry name" value="Macro domain-like"/>
    <property type="match status" value="1"/>
</dbReference>
<evidence type="ECO:0000313" key="2">
    <source>
        <dbReference type="EMBL" id="EWM54313.1"/>
    </source>
</evidence>